<reference evidence="5" key="1">
    <citation type="journal article" date="2017" name="Nature">
        <title>The genome of Chenopodium quinoa.</title>
        <authorList>
            <person name="Jarvis D.E."/>
            <person name="Ho Y.S."/>
            <person name="Lightfoot D.J."/>
            <person name="Schmoeckel S.M."/>
            <person name="Li B."/>
            <person name="Borm T.J.A."/>
            <person name="Ohyanagi H."/>
            <person name="Mineta K."/>
            <person name="Michell C.T."/>
            <person name="Saber N."/>
            <person name="Kharbatia N.M."/>
            <person name="Rupper R.R."/>
            <person name="Sharp A.R."/>
            <person name="Dally N."/>
            <person name="Boughton B.A."/>
            <person name="Woo Y.H."/>
            <person name="Gao G."/>
            <person name="Schijlen E.G.W.M."/>
            <person name="Guo X."/>
            <person name="Momin A.A."/>
            <person name="Negrao S."/>
            <person name="Al-Babili S."/>
            <person name="Gehring C."/>
            <person name="Roessner U."/>
            <person name="Jung C."/>
            <person name="Murphy K."/>
            <person name="Arold S.T."/>
            <person name="Gojobori T."/>
            <person name="van der Linden C.G."/>
            <person name="van Loo E.N."/>
            <person name="Jellen E.N."/>
            <person name="Maughan P.J."/>
            <person name="Tester M."/>
        </authorList>
    </citation>
    <scope>NUCLEOTIDE SEQUENCE [LARGE SCALE GENOMIC DNA]</scope>
    <source>
        <strain evidence="5">cv. PI 614886</strain>
    </source>
</reference>
<comment type="similarity">
    <text evidence="1 3">Belongs to the sulfotransferase 1 family.</text>
</comment>
<dbReference type="EC" id="2.8.2.-" evidence="3"/>
<accession>A0A803MMS5</accession>
<keyword evidence="6" id="KW-1185">Reference proteome</keyword>
<evidence type="ECO:0000259" key="4">
    <source>
        <dbReference type="Pfam" id="PF00685"/>
    </source>
</evidence>
<evidence type="ECO:0000256" key="1">
    <source>
        <dbReference type="ARBA" id="ARBA00005771"/>
    </source>
</evidence>
<evidence type="ECO:0000256" key="3">
    <source>
        <dbReference type="RuleBase" id="RU361155"/>
    </source>
</evidence>
<dbReference type="Gramene" id="AUR62032576-RA">
    <property type="protein sequence ID" value="AUR62032576-RA:cds"/>
    <property type="gene ID" value="AUR62032576"/>
</dbReference>
<sequence>MIEEDFNMFSKGKFPYGPYEDHVLGYWKESIQNPNKVLFMEYEGLKEDPKAYVKKLAEFVGYPFSKEEENKGIIDEIIKLCSLESLKEMEVNKSGNFYGFFENKALFRKGEVGDWTNYLSPSIVKSFDQNIQEKFKDSGFSFTHYHPLTEAPK</sequence>
<evidence type="ECO:0000256" key="2">
    <source>
        <dbReference type="ARBA" id="ARBA00022679"/>
    </source>
</evidence>
<evidence type="ECO:0000313" key="5">
    <source>
        <dbReference type="EnsemblPlants" id="AUR62032576-RA:cds"/>
    </source>
</evidence>
<evidence type="ECO:0000313" key="6">
    <source>
        <dbReference type="Proteomes" id="UP000596660"/>
    </source>
</evidence>
<keyword evidence="2 3" id="KW-0808">Transferase</keyword>
<reference evidence="5" key="2">
    <citation type="submission" date="2021-03" db="UniProtKB">
        <authorList>
            <consortium name="EnsemblPlants"/>
        </authorList>
    </citation>
    <scope>IDENTIFICATION</scope>
</reference>
<dbReference type="InterPro" id="IPR000863">
    <property type="entry name" value="Sulfotransferase_dom"/>
</dbReference>
<dbReference type="Proteomes" id="UP000596660">
    <property type="component" value="Unplaced"/>
</dbReference>
<dbReference type="Gene3D" id="3.40.50.300">
    <property type="entry name" value="P-loop containing nucleotide triphosphate hydrolases"/>
    <property type="match status" value="1"/>
</dbReference>
<dbReference type="OMA" id="YCLFCRG"/>
<proteinExistence type="inferred from homology"/>
<dbReference type="InterPro" id="IPR027417">
    <property type="entry name" value="P-loop_NTPase"/>
</dbReference>
<name>A0A803MMS5_CHEQI</name>
<dbReference type="EnsemblPlants" id="AUR62032576-RA">
    <property type="protein sequence ID" value="AUR62032576-RA:cds"/>
    <property type="gene ID" value="AUR62032576"/>
</dbReference>
<dbReference type="Pfam" id="PF00685">
    <property type="entry name" value="Sulfotransfer_1"/>
    <property type="match status" value="1"/>
</dbReference>
<protein>
    <recommendedName>
        <fullName evidence="3">Sulfotransferase</fullName>
        <ecNumber evidence="3">2.8.2.-</ecNumber>
    </recommendedName>
</protein>
<dbReference type="SUPFAM" id="SSF52540">
    <property type="entry name" value="P-loop containing nucleoside triphosphate hydrolases"/>
    <property type="match status" value="1"/>
</dbReference>
<dbReference type="GO" id="GO:0008146">
    <property type="term" value="F:sulfotransferase activity"/>
    <property type="evidence" value="ECO:0007669"/>
    <property type="project" value="InterPro"/>
</dbReference>
<organism evidence="5 6">
    <name type="scientific">Chenopodium quinoa</name>
    <name type="common">Quinoa</name>
    <dbReference type="NCBI Taxonomy" id="63459"/>
    <lineage>
        <taxon>Eukaryota</taxon>
        <taxon>Viridiplantae</taxon>
        <taxon>Streptophyta</taxon>
        <taxon>Embryophyta</taxon>
        <taxon>Tracheophyta</taxon>
        <taxon>Spermatophyta</taxon>
        <taxon>Magnoliopsida</taxon>
        <taxon>eudicotyledons</taxon>
        <taxon>Gunneridae</taxon>
        <taxon>Pentapetalae</taxon>
        <taxon>Caryophyllales</taxon>
        <taxon>Chenopodiaceae</taxon>
        <taxon>Chenopodioideae</taxon>
        <taxon>Atripliceae</taxon>
        <taxon>Chenopodium</taxon>
    </lineage>
</organism>
<feature type="domain" description="Sulfotransferase" evidence="4">
    <location>
        <begin position="2"/>
        <end position="139"/>
    </location>
</feature>
<dbReference type="AlphaFoldDB" id="A0A803MMS5"/>
<dbReference type="PANTHER" id="PTHR11783">
    <property type="entry name" value="SULFOTRANSFERASE SULT"/>
    <property type="match status" value="1"/>
</dbReference>